<comment type="caution">
    <text evidence="1">The sequence shown here is derived from an EMBL/GenBank/DDBJ whole genome shotgun (WGS) entry which is preliminary data.</text>
</comment>
<keyword evidence="2" id="KW-1185">Reference proteome</keyword>
<dbReference type="EMBL" id="MU156340">
    <property type="protein sequence ID" value="KAF9470069.1"/>
    <property type="molecule type" value="Genomic_DNA"/>
</dbReference>
<name>A0A9P5YK46_9AGAR</name>
<sequence length="109" mass="12768">MGPELVDWNEMMFLRDLEDVLTRLRVGVENGVHIHSRSCCENDWGTKEKNELFYELTAGIFDYAVKICPRFEDELRSACIRVTPQLCGNHSAQLEVFERFTDNRKRTLI</sequence>
<accession>A0A9P5YK46</accession>
<dbReference type="Proteomes" id="UP000807469">
    <property type="component" value="Unassembled WGS sequence"/>
</dbReference>
<protein>
    <submittedName>
        <fullName evidence="1">Uncharacterized protein</fullName>
    </submittedName>
</protein>
<reference evidence="1" key="1">
    <citation type="submission" date="2020-11" db="EMBL/GenBank/DDBJ databases">
        <authorList>
            <consortium name="DOE Joint Genome Institute"/>
            <person name="Ahrendt S."/>
            <person name="Riley R."/>
            <person name="Andreopoulos W."/>
            <person name="Labutti K."/>
            <person name="Pangilinan J."/>
            <person name="Ruiz-Duenas F.J."/>
            <person name="Barrasa J.M."/>
            <person name="Sanchez-Garcia M."/>
            <person name="Camarero S."/>
            <person name="Miyauchi S."/>
            <person name="Serrano A."/>
            <person name="Linde D."/>
            <person name="Babiker R."/>
            <person name="Drula E."/>
            <person name="Ayuso-Fernandez I."/>
            <person name="Pacheco R."/>
            <person name="Padilla G."/>
            <person name="Ferreira P."/>
            <person name="Barriuso J."/>
            <person name="Kellner H."/>
            <person name="Castanera R."/>
            <person name="Alfaro M."/>
            <person name="Ramirez L."/>
            <person name="Pisabarro A.G."/>
            <person name="Kuo A."/>
            <person name="Tritt A."/>
            <person name="Lipzen A."/>
            <person name="He G."/>
            <person name="Yan M."/>
            <person name="Ng V."/>
            <person name="Cullen D."/>
            <person name="Martin F."/>
            <person name="Rosso M.-N."/>
            <person name="Henrissat B."/>
            <person name="Hibbett D."/>
            <person name="Martinez A.T."/>
            <person name="Grigoriev I.V."/>
        </authorList>
    </citation>
    <scope>NUCLEOTIDE SEQUENCE</scope>
    <source>
        <strain evidence="1">CIRM-BRFM 674</strain>
    </source>
</reference>
<gene>
    <name evidence="1" type="ORF">BDN70DRAFT_946051</name>
</gene>
<organism evidence="1 2">
    <name type="scientific">Pholiota conissans</name>
    <dbReference type="NCBI Taxonomy" id="109636"/>
    <lineage>
        <taxon>Eukaryota</taxon>
        <taxon>Fungi</taxon>
        <taxon>Dikarya</taxon>
        <taxon>Basidiomycota</taxon>
        <taxon>Agaricomycotina</taxon>
        <taxon>Agaricomycetes</taxon>
        <taxon>Agaricomycetidae</taxon>
        <taxon>Agaricales</taxon>
        <taxon>Agaricineae</taxon>
        <taxon>Strophariaceae</taxon>
        <taxon>Pholiota</taxon>
    </lineage>
</organism>
<evidence type="ECO:0000313" key="1">
    <source>
        <dbReference type="EMBL" id="KAF9470069.1"/>
    </source>
</evidence>
<evidence type="ECO:0000313" key="2">
    <source>
        <dbReference type="Proteomes" id="UP000807469"/>
    </source>
</evidence>
<dbReference type="AlphaFoldDB" id="A0A9P5YK46"/>
<proteinExistence type="predicted"/>